<comment type="caution">
    <text evidence="2">The sequence shown here is derived from an EMBL/GenBank/DDBJ whole genome shotgun (WGS) entry which is preliminary data.</text>
</comment>
<dbReference type="OrthoDB" id="2269034at2759"/>
<name>A0A8H6M8Z9_9AGAR</name>
<dbReference type="InterPro" id="IPR001810">
    <property type="entry name" value="F-box_dom"/>
</dbReference>
<protein>
    <recommendedName>
        <fullName evidence="1">F-box domain-containing protein</fullName>
    </recommendedName>
</protein>
<accession>A0A8H6M8Z9</accession>
<dbReference type="EMBL" id="JACGCI010000013">
    <property type="protein sequence ID" value="KAF6760323.1"/>
    <property type="molecule type" value="Genomic_DNA"/>
</dbReference>
<dbReference type="InterPro" id="IPR036047">
    <property type="entry name" value="F-box-like_dom_sf"/>
</dbReference>
<organism evidence="2 3">
    <name type="scientific">Ephemerocybe angulata</name>
    <dbReference type="NCBI Taxonomy" id="980116"/>
    <lineage>
        <taxon>Eukaryota</taxon>
        <taxon>Fungi</taxon>
        <taxon>Dikarya</taxon>
        <taxon>Basidiomycota</taxon>
        <taxon>Agaricomycotina</taxon>
        <taxon>Agaricomycetes</taxon>
        <taxon>Agaricomycetidae</taxon>
        <taxon>Agaricales</taxon>
        <taxon>Agaricineae</taxon>
        <taxon>Psathyrellaceae</taxon>
        <taxon>Ephemerocybe</taxon>
    </lineage>
</organism>
<evidence type="ECO:0000313" key="3">
    <source>
        <dbReference type="Proteomes" id="UP000521943"/>
    </source>
</evidence>
<dbReference type="SUPFAM" id="SSF81383">
    <property type="entry name" value="F-box domain"/>
    <property type="match status" value="1"/>
</dbReference>
<sequence length="343" mass="38627">MAIECPGLQSFIYQGHGSTATMADSNYRPSIQASLLDEALDKLSPVSSLVQGKSRSNQHLNFETPSQAAATMSPINQIQHINQLPTEILARIFTLSDYERENNIGLLVLARVCKIWHDILFFFPHFWTHLAVTVDAKLENDGSNLPRHFDRWYGRAGDMPRSLIFIFNKAPTQTRALYDYLTSARWRNLTFKLDVGGCLNFGWLDGLIVQATRTSQLRNNTTVVPCWPDLLSLEILTPTTVYTARLSLPLKTIAPQPPPPQNTFADLTTFSWEGLFPTESESTSFVESLLRSAPKLEVLRFHDRVDDIGYRAAAVKPFHRGIRIIIPPGDASFLQLALLMRTI</sequence>
<dbReference type="Gene3D" id="1.20.1280.50">
    <property type="match status" value="1"/>
</dbReference>
<feature type="domain" description="F-box" evidence="1">
    <location>
        <begin position="81"/>
        <end position="130"/>
    </location>
</feature>
<dbReference type="Proteomes" id="UP000521943">
    <property type="component" value="Unassembled WGS sequence"/>
</dbReference>
<keyword evidence="3" id="KW-1185">Reference proteome</keyword>
<evidence type="ECO:0000259" key="1">
    <source>
        <dbReference type="Pfam" id="PF12937"/>
    </source>
</evidence>
<proteinExistence type="predicted"/>
<dbReference type="AlphaFoldDB" id="A0A8H6M8Z9"/>
<dbReference type="Pfam" id="PF12937">
    <property type="entry name" value="F-box-like"/>
    <property type="match status" value="1"/>
</dbReference>
<reference evidence="2 3" key="1">
    <citation type="submission" date="2020-07" db="EMBL/GenBank/DDBJ databases">
        <title>Comparative genomics of pyrophilous fungi reveals a link between fire events and developmental genes.</title>
        <authorList>
            <consortium name="DOE Joint Genome Institute"/>
            <person name="Steindorff A.S."/>
            <person name="Carver A."/>
            <person name="Calhoun S."/>
            <person name="Stillman K."/>
            <person name="Liu H."/>
            <person name="Lipzen A."/>
            <person name="Pangilinan J."/>
            <person name="Labutti K."/>
            <person name="Bruns T.D."/>
            <person name="Grigoriev I.V."/>
        </authorList>
    </citation>
    <scope>NUCLEOTIDE SEQUENCE [LARGE SCALE GENOMIC DNA]</scope>
    <source>
        <strain evidence="2 3">CBS 144469</strain>
    </source>
</reference>
<gene>
    <name evidence="2" type="ORF">DFP72DRAFT_1042856</name>
</gene>
<evidence type="ECO:0000313" key="2">
    <source>
        <dbReference type="EMBL" id="KAF6760323.1"/>
    </source>
</evidence>